<dbReference type="Pfam" id="PF18658">
    <property type="entry name" value="zf-C2H2_12"/>
    <property type="match status" value="1"/>
</dbReference>
<dbReference type="Proteomes" id="UP001152803">
    <property type="component" value="Unassembled WGS sequence"/>
</dbReference>
<dbReference type="InterPro" id="IPR012337">
    <property type="entry name" value="RNaseH-like_sf"/>
</dbReference>
<accession>A0A9Q1HTD1</accession>
<dbReference type="InterPro" id="IPR040647">
    <property type="entry name" value="SPIN-DOC_Znf-C2H2"/>
</dbReference>
<protein>
    <recommendedName>
        <fullName evidence="1">SPIN-DOC-like zinc-finger domain-containing protein</fullName>
    </recommendedName>
</protein>
<name>A0A9Q1HTD1_CONCO</name>
<evidence type="ECO:0000313" key="2">
    <source>
        <dbReference type="EMBL" id="KAJ8261019.1"/>
    </source>
</evidence>
<dbReference type="PANTHER" id="PTHR45913:SF9">
    <property type="entry name" value="GENERAL TRANSCRIPTION FACTOR II-I REPEAT DOMAIN-CONTAINING PROTEIN 2-LIKE-RELATED"/>
    <property type="match status" value="1"/>
</dbReference>
<organism evidence="2 3">
    <name type="scientific">Conger conger</name>
    <name type="common">Conger eel</name>
    <name type="synonym">Muraena conger</name>
    <dbReference type="NCBI Taxonomy" id="82655"/>
    <lineage>
        <taxon>Eukaryota</taxon>
        <taxon>Metazoa</taxon>
        <taxon>Chordata</taxon>
        <taxon>Craniata</taxon>
        <taxon>Vertebrata</taxon>
        <taxon>Euteleostomi</taxon>
        <taxon>Actinopterygii</taxon>
        <taxon>Neopterygii</taxon>
        <taxon>Teleostei</taxon>
        <taxon>Anguilliformes</taxon>
        <taxon>Congridae</taxon>
        <taxon>Conger</taxon>
    </lineage>
</organism>
<reference evidence="2" key="1">
    <citation type="journal article" date="2023" name="Science">
        <title>Genome structures resolve the early diversification of teleost fishes.</title>
        <authorList>
            <person name="Parey E."/>
            <person name="Louis A."/>
            <person name="Montfort J."/>
            <person name="Bouchez O."/>
            <person name="Roques C."/>
            <person name="Iampietro C."/>
            <person name="Lluch J."/>
            <person name="Castinel A."/>
            <person name="Donnadieu C."/>
            <person name="Desvignes T."/>
            <person name="Floi Bucao C."/>
            <person name="Jouanno E."/>
            <person name="Wen M."/>
            <person name="Mejri S."/>
            <person name="Dirks R."/>
            <person name="Jansen H."/>
            <person name="Henkel C."/>
            <person name="Chen W.J."/>
            <person name="Zahm M."/>
            <person name="Cabau C."/>
            <person name="Klopp C."/>
            <person name="Thompson A.W."/>
            <person name="Robinson-Rechavi M."/>
            <person name="Braasch I."/>
            <person name="Lecointre G."/>
            <person name="Bobe J."/>
            <person name="Postlethwait J.H."/>
            <person name="Berthelot C."/>
            <person name="Roest Crollius H."/>
            <person name="Guiguen Y."/>
        </authorList>
    </citation>
    <scope>NUCLEOTIDE SEQUENCE</scope>
    <source>
        <strain evidence="2">Concon-B</strain>
    </source>
</reference>
<sequence>MALLKRKIWQEHRQFQEKWTVDYFFVEDNGNATCLICREKVAVLKKYNLERHYATKHAEHYSKYQGDEREKTASQLRKLLVFQQNLSLKRKKESEAAVLASYAVSEMIAKAGKPYKDGEFIKACMVKVSEIVCPEHMNIFSNISLSANTVAERIAELANDIDQQLGEKGKAFSAYSVALAVSADVGDNAPLAIFVRGVNDNFDITEELLSLGTVHGCTTPNDIFCHLSDVIERAGLPWHALAGITTDGVPAMTDEDNGLVAQVQRKVREENGERPVALHALISQQQILCCKCARFEKVMSVVVKCVNYIRSRGSQHHQFRALLDDIESNYGDLQHLNEVRWFSRGTVLNRFFELRTTVQRFMGEINLTVAEFEDARWVMDLAFLVDITHELNILNLKLQYPGQTVTAMFDCVRAFTTKLKLWECQLSQNNFAHFPACKSLLGKLHSDMQFCGTEYALVLKLLLDEFDRRFADFSRHRDALQMFADPFSVDVETAPSHLQMELIDLQCNTALKNAFKEAQGDIAPFHRQIKPSFPQLCKSFQRTLCMFGSTYMYDKLFSTLNLNKSKQRTRLTDSHLSAILKVSTAESLKPNINRLSELKRCQFSGKR</sequence>
<comment type="caution">
    <text evidence="2">The sequence shown here is derived from an EMBL/GenBank/DDBJ whole genome shotgun (WGS) entry which is preliminary data.</text>
</comment>
<feature type="domain" description="SPIN-DOC-like zinc-finger" evidence="1">
    <location>
        <begin position="16"/>
        <end position="73"/>
    </location>
</feature>
<keyword evidence="3" id="KW-1185">Reference proteome</keyword>
<dbReference type="SUPFAM" id="SSF53098">
    <property type="entry name" value="Ribonuclease H-like"/>
    <property type="match status" value="1"/>
</dbReference>
<proteinExistence type="predicted"/>
<evidence type="ECO:0000313" key="3">
    <source>
        <dbReference type="Proteomes" id="UP001152803"/>
    </source>
</evidence>
<evidence type="ECO:0000259" key="1">
    <source>
        <dbReference type="Pfam" id="PF18658"/>
    </source>
</evidence>
<dbReference type="OrthoDB" id="10061052at2759"/>
<dbReference type="PANTHER" id="PTHR45913">
    <property type="entry name" value="EPM2A-INTERACTING PROTEIN 1"/>
    <property type="match status" value="1"/>
</dbReference>
<gene>
    <name evidence="2" type="ORF">COCON_G00167420</name>
</gene>
<dbReference type="EMBL" id="JAFJMO010000012">
    <property type="protein sequence ID" value="KAJ8261019.1"/>
    <property type="molecule type" value="Genomic_DNA"/>
</dbReference>
<dbReference type="AlphaFoldDB" id="A0A9Q1HTD1"/>